<evidence type="ECO:0000256" key="2">
    <source>
        <dbReference type="ARBA" id="ARBA00023235"/>
    </source>
</evidence>
<dbReference type="PANTHER" id="PTHR11764">
    <property type="entry name" value="TERPENE CYCLASE/MUTASE FAMILY MEMBER"/>
    <property type="match status" value="1"/>
</dbReference>
<keyword evidence="1" id="KW-0677">Repeat</keyword>
<evidence type="ECO:0000313" key="6">
    <source>
        <dbReference type="EnsemblFungi" id="FOXG_17453P0"/>
    </source>
</evidence>
<dbReference type="Pfam" id="PF13243">
    <property type="entry name" value="SQHop_cyclase_C"/>
    <property type="match status" value="1"/>
</dbReference>
<dbReference type="NCBIfam" id="TIGR01507">
    <property type="entry name" value="hopene_cyclase"/>
    <property type="match status" value="1"/>
</dbReference>
<dbReference type="NCBIfam" id="TIGR01787">
    <property type="entry name" value="squalene_cyclas"/>
    <property type="match status" value="1"/>
</dbReference>
<dbReference type="GO" id="GO:0005811">
    <property type="term" value="C:lipid droplet"/>
    <property type="evidence" value="ECO:0007669"/>
    <property type="project" value="InterPro"/>
</dbReference>
<dbReference type="AlphaFoldDB" id="A0A0D2YKP6"/>
<dbReference type="InterPro" id="IPR008930">
    <property type="entry name" value="Terpenoid_cyclase/PrenylTrfase"/>
</dbReference>
<accession>A0A0D2YKP6</accession>
<comment type="similarity">
    <text evidence="3">Belongs to the terpene cyclase/mutase family.</text>
</comment>
<reference evidence="6" key="2">
    <citation type="submission" date="2025-08" db="UniProtKB">
        <authorList>
            <consortium name="EnsemblFungi"/>
        </authorList>
    </citation>
    <scope>IDENTIFICATION</scope>
    <source>
        <strain evidence="6">4287 / CBS 123668 / FGSC 9935 / NRRL 34936</strain>
    </source>
</reference>
<sequence length="676" mass="76154">MSVLGLPQLAEECLKPAADYAYSLQKPDGHWLTELRSNISFTAQYVCLREIAGISLRQSEDRNHFRKWLLAQQNPDGSWSLAPGESGDLSISVEGYFALKLLGVSSDDKAMRLAKEFILSRGGLPLVGIITQFLLAVFGLIKWDQIAQVPAELMLMPTWSPVNIYAFAHWSRVTAVAMMVLRHHQPTFPLPADLMVPEKSFLQELYPDVTDQRLRFYPSVSRLWQAGEYGRCIAALADKAVALMDPIVKKTSLRAYSLSQCVQFMIKRQTESGYASFWPANFNCILALYCQGYEFKDPAIKCLLHAIDSFYIWKDEAGMRNQVTCGPSWDTALLLLGLSDSGFGDERLDKTVKWFKSTQILQIRGDYEVQAPGLLPGGWAFQYNNDWYPDTDDTVTILLAILSWKPTELTSDCCIRTIQWLLGMQCTNGGWGCYDVNNENYFLNLFPFGQGNEFYDAPVPDVTARILEGFGYVLDLDNKATESNKLPSALIFKIRESCANAISYLYSTQDKATGAWKSRWHVNYINGTGSALQALALFDDTFDSNISRMIQRGLVWMKSMQNADGGWGETLRTYRDSSLAGLGDSTPSQTSWALLGLLSHLDSEDESIRRGIKYLVRTQVPSNRPEIPGGTWEQEGYVSVAFPNITWLDYTSTRHAYPMMALGRYVHKFQEKSKCT</sequence>
<organism evidence="6 7">
    <name type="scientific">Fusarium oxysporum (strain Fo5176)</name>
    <name type="common">Fusarium vascular wilt</name>
    <dbReference type="NCBI Taxonomy" id="660025"/>
    <lineage>
        <taxon>Eukaryota</taxon>
        <taxon>Fungi</taxon>
        <taxon>Dikarya</taxon>
        <taxon>Ascomycota</taxon>
        <taxon>Pezizomycotina</taxon>
        <taxon>Sordariomycetes</taxon>
        <taxon>Hypocreomycetidae</taxon>
        <taxon>Hypocreales</taxon>
        <taxon>Nectriaceae</taxon>
        <taxon>Fusarium</taxon>
        <taxon>Fusarium oxysporum species complex</taxon>
    </lineage>
</organism>
<dbReference type="EnsemblFungi" id="FOXG_17453T0">
    <property type="protein sequence ID" value="FOXG_17453P0"/>
    <property type="gene ID" value="FOXG_17453"/>
</dbReference>
<dbReference type="Proteomes" id="UP000002489">
    <property type="component" value="Unassembled WGS sequence"/>
</dbReference>
<dbReference type="SFLD" id="SFLDG01016">
    <property type="entry name" value="Prenyltransferase_Like_2"/>
    <property type="match status" value="1"/>
</dbReference>
<evidence type="ECO:0000259" key="4">
    <source>
        <dbReference type="Pfam" id="PF13243"/>
    </source>
</evidence>
<dbReference type="Gene3D" id="1.50.10.20">
    <property type="match status" value="2"/>
</dbReference>
<dbReference type="GO" id="GO:0016104">
    <property type="term" value="P:triterpenoid biosynthetic process"/>
    <property type="evidence" value="ECO:0007669"/>
    <property type="project" value="InterPro"/>
</dbReference>
<keyword evidence="2 3" id="KW-0413">Isomerase</keyword>
<evidence type="ECO:0000259" key="5">
    <source>
        <dbReference type="Pfam" id="PF13249"/>
    </source>
</evidence>
<dbReference type="SUPFAM" id="SSF48239">
    <property type="entry name" value="Terpenoid cyclases/Protein prenyltransferases"/>
    <property type="match status" value="2"/>
</dbReference>
<feature type="domain" description="Squalene cyclase N-terminal" evidence="5">
    <location>
        <begin position="15"/>
        <end position="315"/>
    </location>
</feature>
<dbReference type="InterPro" id="IPR018333">
    <property type="entry name" value="Squalene_cyclase"/>
</dbReference>
<dbReference type="InterPro" id="IPR032697">
    <property type="entry name" value="SQ_cyclase_N"/>
</dbReference>
<dbReference type="EC" id="5.4.99.-" evidence="3"/>
<dbReference type="GO" id="GO:0016866">
    <property type="term" value="F:intramolecular transferase activity"/>
    <property type="evidence" value="ECO:0007669"/>
    <property type="project" value="InterPro"/>
</dbReference>
<evidence type="ECO:0000256" key="3">
    <source>
        <dbReference type="RuleBase" id="RU362003"/>
    </source>
</evidence>
<feature type="domain" description="Squalene cyclase C-terminal" evidence="4">
    <location>
        <begin position="327"/>
        <end position="666"/>
    </location>
</feature>
<dbReference type="Pfam" id="PF13249">
    <property type="entry name" value="SQHop_cyclase_N"/>
    <property type="match status" value="1"/>
</dbReference>
<reference evidence="7" key="1">
    <citation type="journal article" date="2012" name="Mol. Plant Microbe Interact.">
        <title>A highly conserved effector in Fusarium oxysporum is required for full virulence on Arabidopsis.</title>
        <authorList>
            <person name="Thatcher L.F."/>
            <person name="Gardiner D.M."/>
            <person name="Kazan K."/>
            <person name="Manners J."/>
        </authorList>
    </citation>
    <scope>NUCLEOTIDE SEQUENCE [LARGE SCALE GENOMIC DNA]</scope>
    <source>
        <strain evidence="7">Fo5176</strain>
    </source>
</reference>
<protein>
    <recommendedName>
        <fullName evidence="3">Terpene cyclase/mutase family member</fullName>
        <ecNumber evidence="3">5.4.99.-</ecNumber>
    </recommendedName>
</protein>
<evidence type="ECO:0000256" key="1">
    <source>
        <dbReference type="ARBA" id="ARBA00022737"/>
    </source>
</evidence>
<dbReference type="InterPro" id="IPR006400">
    <property type="entry name" value="Hopene-cyclase"/>
</dbReference>
<evidence type="ECO:0000313" key="7">
    <source>
        <dbReference type="Proteomes" id="UP000002489"/>
    </source>
</evidence>
<name>A0A0D2YKP6_FUSOF</name>
<dbReference type="InterPro" id="IPR032696">
    <property type="entry name" value="SQ_cyclase_C"/>
</dbReference>
<dbReference type="PANTHER" id="PTHR11764:SF82">
    <property type="entry name" value="TERPENE CYCLASE_MUTASE FAMILY MEMBER"/>
    <property type="match status" value="1"/>
</dbReference>
<proteinExistence type="inferred from homology"/>
<dbReference type="STRING" id="426428.A0A0D2YKP6"/>